<gene>
    <name evidence="6" type="ORF">MES5069_310086</name>
</gene>
<keyword evidence="7" id="KW-1185">Reference proteome</keyword>
<organism evidence="6 7">
    <name type="scientific">Mesorhizobium escarrei</name>
    <dbReference type="NCBI Taxonomy" id="666018"/>
    <lineage>
        <taxon>Bacteria</taxon>
        <taxon>Pseudomonadati</taxon>
        <taxon>Pseudomonadota</taxon>
        <taxon>Alphaproteobacteria</taxon>
        <taxon>Hyphomicrobiales</taxon>
        <taxon>Phyllobacteriaceae</taxon>
        <taxon>Mesorhizobium</taxon>
    </lineage>
</organism>
<protein>
    <submittedName>
        <fullName evidence="6">Oligopeptide ABC transporter substrate-binding protein</fullName>
    </submittedName>
</protein>
<dbReference type="RefSeq" id="WP_254019004.1">
    <property type="nucleotide sequence ID" value="NZ_CAKXZT010000126.1"/>
</dbReference>
<dbReference type="Gene3D" id="3.10.105.10">
    <property type="entry name" value="Dipeptide-binding Protein, Domain 3"/>
    <property type="match status" value="1"/>
</dbReference>
<evidence type="ECO:0000313" key="6">
    <source>
        <dbReference type="EMBL" id="CAH2402350.1"/>
    </source>
</evidence>
<dbReference type="Gene3D" id="3.40.190.10">
    <property type="entry name" value="Periplasmic binding protein-like II"/>
    <property type="match status" value="1"/>
</dbReference>
<name>A0ABM9DZX8_9HYPH</name>
<comment type="subcellular location">
    <subcellularLocation>
        <location evidence="1">Periplasm</location>
    </subcellularLocation>
</comment>
<dbReference type="EMBL" id="CAKXZT010000126">
    <property type="protein sequence ID" value="CAH2402350.1"/>
    <property type="molecule type" value="Genomic_DNA"/>
</dbReference>
<dbReference type="Gene3D" id="3.90.76.10">
    <property type="entry name" value="Dipeptide-binding Protein, Domain 1"/>
    <property type="match status" value="1"/>
</dbReference>
<feature type="signal peptide" evidence="4">
    <location>
        <begin position="1"/>
        <end position="32"/>
    </location>
</feature>
<sequence length="519" mass="57457">MNQSRLKAKSLVLIVILSAGVAALSGNTPVFARDLTIAVPKNPDNLDPATENSNPNLRVVLSLYDTLVRFDYRNDGKIVPGLATEWKALDPKTLEFKLRPGVVFHNGDTFDANDVIATFSDVRLGRDKSVPTESEEFLGGIERIKAVDNMTVRIHIKAVDPIALDRFATFPAQIISETALKQARSYNDFTKLDAGSGPYALVSHEIGGATVLKKFDAYWGEAQAAADKVTFVTVPELSTRVAGLLSGQFDMITEIGTDEFLQIEGNPNGAVAGGPIETLRGVIFDSIDSPIADPRIRHAMNLAVDRRALVKGLYDGRTDVPRGWQVKTFGDMYLQDRPMDAYDPQKARELLKEASYDGKEIVWRTQHNYYTKQGETAQIVQSMWKAVGLNVKLEFKENWTQVLADTPDRAIIDASSGAYYPDPIGQFWRRLGPGGSFTKQKFFTVSADMAALGEELSTSVDTGHRRAVFAQMLDKFDEDPHSANFYTAAHFIGVRKDRLTYRALPTEYLDLTTTGVSFR</sequence>
<dbReference type="Proteomes" id="UP001153050">
    <property type="component" value="Unassembled WGS sequence"/>
</dbReference>
<dbReference type="PANTHER" id="PTHR30290:SF38">
    <property type="entry name" value="D,D-DIPEPTIDE-BINDING PERIPLASMIC PROTEIN DDPA-RELATED"/>
    <property type="match status" value="1"/>
</dbReference>
<evidence type="ECO:0000259" key="5">
    <source>
        <dbReference type="Pfam" id="PF00496"/>
    </source>
</evidence>
<dbReference type="PANTHER" id="PTHR30290">
    <property type="entry name" value="PERIPLASMIC BINDING COMPONENT OF ABC TRANSPORTER"/>
    <property type="match status" value="1"/>
</dbReference>
<comment type="caution">
    <text evidence="6">The sequence shown here is derived from an EMBL/GenBank/DDBJ whole genome shotgun (WGS) entry which is preliminary data.</text>
</comment>
<dbReference type="Pfam" id="PF00496">
    <property type="entry name" value="SBP_bac_5"/>
    <property type="match status" value="1"/>
</dbReference>
<proteinExistence type="inferred from homology"/>
<dbReference type="InterPro" id="IPR039424">
    <property type="entry name" value="SBP_5"/>
</dbReference>
<reference evidence="6 7" key="1">
    <citation type="submission" date="2022-03" db="EMBL/GenBank/DDBJ databases">
        <authorList>
            <person name="Brunel B."/>
        </authorList>
    </citation>
    <scope>NUCLEOTIDE SEQUENCE [LARGE SCALE GENOMIC DNA]</scope>
    <source>
        <strain evidence="6">STM5069sample</strain>
    </source>
</reference>
<feature type="domain" description="Solute-binding protein family 5" evidence="5">
    <location>
        <begin position="77"/>
        <end position="435"/>
    </location>
</feature>
<dbReference type="InterPro" id="IPR000914">
    <property type="entry name" value="SBP_5_dom"/>
</dbReference>
<feature type="chain" id="PRO_5047279946" evidence="4">
    <location>
        <begin position="33"/>
        <end position="519"/>
    </location>
</feature>
<evidence type="ECO:0000313" key="7">
    <source>
        <dbReference type="Proteomes" id="UP001153050"/>
    </source>
</evidence>
<evidence type="ECO:0000256" key="4">
    <source>
        <dbReference type="SAM" id="SignalP"/>
    </source>
</evidence>
<evidence type="ECO:0000256" key="3">
    <source>
        <dbReference type="ARBA" id="ARBA00022729"/>
    </source>
</evidence>
<keyword evidence="3 4" id="KW-0732">Signal</keyword>
<evidence type="ECO:0000256" key="2">
    <source>
        <dbReference type="ARBA" id="ARBA00005695"/>
    </source>
</evidence>
<comment type="similarity">
    <text evidence="2">Belongs to the bacterial solute-binding protein 5 family.</text>
</comment>
<accession>A0ABM9DZX8</accession>
<dbReference type="SUPFAM" id="SSF53850">
    <property type="entry name" value="Periplasmic binding protein-like II"/>
    <property type="match status" value="1"/>
</dbReference>
<evidence type="ECO:0000256" key="1">
    <source>
        <dbReference type="ARBA" id="ARBA00004418"/>
    </source>
</evidence>